<sequence length="148" mass="16744">MTCIKWLTKLSAARLARRAAVDSTSKYDKDAQQRQASLVSRLKPLLLAWALITPLTSWADTPAWRIHTENYARPPYSGAVYYFYHAGPKIVCTKLSVCNKYDQCEVEYRQGEYHEDGDDEPASRTDAVPIPPAKLKAHKCLVKFGLVK</sequence>
<name>A0A318KNN6_9NEIS</name>
<accession>A0A318KNN6</accession>
<gene>
    <name evidence="1" type="ORF">DFR34_11865</name>
</gene>
<dbReference type="EMBL" id="QJKI01000018">
    <property type="protein sequence ID" value="PXX77256.1"/>
    <property type="molecule type" value="Genomic_DNA"/>
</dbReference>
<dbReference type="AlphaFoldDB" id="A0A318KNN6"/>
<dbReference type="Proteomes" id="UP000247555">
    <property type="component" value="Unassembled WGS sequence"/>
</dbReference>
<reference evidence="1 2" key="1">
    <citation type="submission" date="2018-05" db="EMBL/GenBank/DDBJ databases">
        <title>Genomic Encyclopedia of Type Strains, Phase IV (KMG-IV): sequencing the most valuable type-strain genomes for metagenomic binning, comparative biology and taxonomic classification.</title>
        <authorList>
            <person name="Goeker M."/>
        </authorList>
    </citation>
    <scope>NUCLEOTIDE SEQUENCE [LARGE SCALE GENOMIC DNA]</scope>
    <source>
        <strain evidence="1 2">DSM 29661</strain>
    </source>
</reference>
<evidence type="ECO:0000313" key="1">
    <source>
        <dbReference type="EMBL" id="PXX77256.1"/>
    </source>
</evidence>
<keyword evidence="2" id="KW-1185">Reference proteome</keyword>
<comment type="caution">
    <text evidence="1">The sequence shown here is derived from an EMBL/GenBank/DDBJ whole genome shotgun (WGS) entry which is preliminary data.</text>
</comment>
<proteinExistence type="predicted"/>
<protein>
    <submittedName>
        <fullName evidence="1">Uncharacterized protein</fullName>
    </submittedName>
</protein>
<organism evidence="1 2">
    <name type="scientific">Rivihabitans pingtungensis</name>
    <dbReference type="NCBI Taxonomy" id="1054498"/>
    <lineage>
        <taxon>Bacteria</taxon>
        <taxon>Pseudomonadati</taxon>
        <taxon>Pseudomonadota</taxon>
        <taxon>Betaproteobacteria</taxon>
        <taxon>Neisseriales</taxon>
        <taxon>Aquaspirillaceae</taxon>
        <taxon>Rivihabitans</taxon>
    </lineage>
</organism>
<evidence type="ECO:0000313" key="2">
    <source>
        <dbReference type="Proteomes" id="UP000247555"/>
    </source>
</evidence>